<keyword evidence="2" id="KW-1133">Transmembrane helix</keyword>
<dbReference type="GO" id="GO:0008137">
    <property type="term" value="F:NADH dehydrogenase (ubiquinone) activity"/>
    <property type="evidence" value="ECO:0007669"/>
    <property type="project" value="UniProtKB-UniRule"/>
</dbReference>
<dbReference type="Pfam" id="PF00499">
    <property type="entry name" value="Oxidored_q3"/>
    <property type="match status" value="1"/>
</dbReference>
<sequence length="236" mass="26200">MSQSFALIATGALTSVFLMMRSKNPVHSVFYLVLLFLHCSGLLVLLGLEYFVLLQLLVYVGALAILFLFVVMLLDIPSTEILAHQRGTYPVAGVLTLCLILAAILALWQPMNESYFRTLPFWFLEPTSVLETNDILTDPSKMEKNYCFWKDYRTATSTIANLGIALYGVHADLLILASLLLLVAMVGAVGLTLKRPVVAPHYDVFAQHYVDFQKVVVQIRPSPLGQGGNEHVSKLQ</sequence>
<proteinExistence type="inferred from homology"/>
<dbReference type="InterPro" id="IPR001457">
    <property type="entry name" value="NADH_UbQ/plastoQ_OxRdtase_su6"/>
</dbReference>
<feature type="transmembrane region" description="Helical" evidence="2">
    <location>
        <begin position="56"/>
        <end position="76"/>
    </location>
</feature>
<reference evidence="3" key="1">
    <citation type="journal article" date="2016" name="Mitochondrial DNA Part B Resour">
        <title>The complete mitochondrial DNA sequence of the green algae Hariotina sp. F30 (Scenedesmaceae, Sphaeropleales, Chlorophyceae).</title>
        <authorList>
            <person name="He L."/>
            <person name="Lou S."/>
            <person name="Zhang F."/>
            <person name="Yang S."/>
            <person name="Zhang C."/>
            <person name="Lin X."/>
            <person name="Yang L."/>
        </authorList>
    </citation>
    <scope>NUCLEOTIDE SEQUENCE</scope>
    <source>
        <strain evidence="3">F30</strain>
    </source>
</reference>
<comment type="catalytic activity">
    <reaction evidence="2">
        <text>a ubiquinone + NADH + 5 H(+)(in) = a ubiquinol + NAD(+) + 4 H(+)(out)</text>
        <dbReference type="Rhea" id="RHEA:29091"/>
        <dbReference type="Rhea" id="RHEA-COMP:9565"/>
        <dbReference type="Rhea" id="RHEA-COMP:9566"/>
        <dbReference type="ChEBI" id="CHEBI:15378"/>
        <dbReference type="ChEBI" id="CHEBI:16389"/>
        <dbReference type="ChEBI" id="CHEBI:17976"/>
        <dbReference type="ChEBI" id="CHEBI:57540"/>
        <dbReference type="ChEBI" id="CHEBI:57945"/>
        <dbReference type="EC" id="7.1.1.2"/>
    </reaction>
</comment>
<comment type="similarity">
    <text evidence="1 2">Belongs to the complex I subunit 6 family.</text>
</comment>
<geneLocation type="mitochondrion" evidence="3"/>
<keyword evidence="2" id="KW-0520">NAD</keyword>
<organism evidence="3">
    <name type="scientific">Hariotina sp. MMOGRB0030F</name>
    <dbReference type="NCBI Taxonomy" id="1867922"/>
    <lineage>
        <taxon>Eukaryota</taxon>
        <taxon>Viridiplantae</taxon>
        <taxon>Chlorophyta</taxon>
        <taxon>core chlorophytes</taxon>
        <taxon>Chlorophyceae</taxon>
        <taxon>CS clade</taxon>
        <taxon>Sphaeropleales</taxon>
        <taxon>Scenedesmaceae</taxon>
        <taxon>Hariotina</taxon>
    </lineage>
</organism>
<gene>
    <name evidence="3" type="primary">nad6</name>
</gene>
<feature type="transmembrane region" description="Helical" evidence="2">
    <location>
        <begin position="29"/>
        <end position="50"/>
    </location>
</feature>
<feature type="transmembrane region" description="Helical" evidence="2">
    <location>
        <begin position="173"/>
        <end position="193"/>
    </location>
</feature>
<keyword evidence="2" id="KW-1278">Translocase</keyword>
<dbReference type="EMBL" id="KU145405">
    <property type="protein sequence ID" value="ANN44638.1"/>
    <property type="molecule type" value="Genomic_DNA"/>
</dbReference>
<keyword evidence="2 3" id="KW-0496">Mitochondrion</keyword>
<dbReference type="GO" id="GO:0031966">
    <property type="term" value="C:mitochondrial membrane"/>
    <property type="evidence" value="ECO:0007669"/>
    <property type="project" value="UniProtKB-SubCell"/>
</dbReference>
<dbReference type="EC" id="7.1.1.2" evidence="2"/>
<dbReference type="PANTHER" id="PTHR33269:SF17">
    <property type="entry name" value="NADH-UBIQUINONE OXIDOREDUCTASE CHAIN 6"/>
    <property type="match status" value="1"/>
</dbReference>
<keyword evidence="2" id="KW-0249">Electron transport</keyword>
<evidence type="ECO:0000256" key="1">
    <source>
        <dbReference type="ARBA" id="ARBA00005698"/>
    </source>
</evidence>
<dbReference type="Gene3D" id="1.20.120.1200">
    <property type="entry name" value="NADH-ubiquinone/plastoquinone oxidoreductase chain 6, subunit NuoJ"/>
    <property type="match status" value="1"/>
</dbReference>
<accession>A0A1D6Z2D0</accession>
<evidence type="ECO:0000256" key="2">
    <source>
        <dbReference type="RuleBase" id="RU004430"/>
    </source>
</evidence>
<keyword evidence="2" id="KW-0472">Membrane</keyword>
<keyword evidence="2" id="KW-0813">Transport</keyword>
<keyword evidence="2" id="KW-0830">Ubiquinone</keyword>
<evidence type="ECO:0000313" key="3">
    <source>
        <dbReference type="EMBL" id="ANN44638.1"/>
    </source>
</evidence>
<feature type="transmembrane region" description="Helical" evidence="2">
    <location>
        <begin position="88"/>
        <end position="108"/>
    </location>
</feature>
<dbReference type="InterPro" id="IPR042106">
    <property type="entry name" value="Nuo/plastoQ_OxRdtase_6_NuoJ"/>
</dbReference>
<comment type="function">
    <text evidence="2">Core subunit of the mitochondrial membrane respiratory chain NADH dehydrogenase (Complex I) which catalyzes electron transfer from NADH through the respiratory chain, using ubiquinone as an electron acceptor. Essential for the catalytic activity and assembly of complex I.</text>
</comment>
<name>A0A1D6Z2D0_9CHLO</name>
<keyword evidence="2" id="KW-0812">Transmembrane</keyword>
<keyword evidence="2" id="KW-0679">Respiratory chain</keyword>
<comment type="subcellular location">
    <subcellularLocation>
        <location evidence="2">Mitochondrion membrane</location>
        <topology evidence="2">Multi-pass membrane protein</topology>
    </subcellularLocation>
</comment>
<dbReference type="AlphaFoldDB" id="A0A1D6Z2D0"/>
<protein>
    <recommendedName>
        <fullName evidence="2">NADH-ubiquinone oxidoreductase chain 6</fullName>
        <ecNumber evidence="2">7.1.1.2</ecNumber>
    </recommendedName>
</protein>
<dbReference type="PANTHER" id="PTHR33269">
    <property type="entry name" value="NADH-UBIQUINONE OXIDOREDUCTASE CHAIN 6"/>
    <property type="match status" value="1"/>
</dbReference>